<dbReference type="SUPFAM" id="SSF52402">
    <property type="entry name" value="Adenine nucleotide alpha hydrolases-like"/>
    <property type="match status" value="2"/>
</dbReference>
<dbReference type="AlphaFoldDB" id="A0AAP6JDX1"/>
<feature type="domain" description="UspA" evidence="5">
    <location>
        <begin position="4"/>
        <end position="145"/>
    </location>
</feature>
<feature type="domain" description="UspA" evidence="5">
    <location>
        <begin position="172"/>
        <end position="300"/>
    </location>
</feature>
<evidence type="ECO:0000256" key="4">
    <source>
        <dbReference type="ARBA" id="ARBA00037131"/>
    </source>
</evidence>
<evidence type="ECO:0000256" key="1">
    <source>
        <dbReference type="ARBA" id="ARBA00004496"/>
    </source>
</evidence>
<dbReference type="RefSeq" id="WP_346050775.1">
    <property type="nucleotide sequence ID" value="NZ_JAYGII010000006.1"/>
</dbReference>
<evidence type="ECO:0000256" key="2">
    <source>
        <dbReference type="ARBA" id="ARBA00008791"/>
    </source>
</evidence>
<dbReference type="Pfam" id="PF00582">
    <property type="entry name" value="Usp"/>
    <property type="match status" value="2"/>
</dbReference>
<comment type="subcellular location">
    <subcellularLocation>
        <location evidence="1">Cytoplasm</location>
    </subcellularLocation>
</comment>
<comment type="caution">
    <text evidence="6">The sequence shown here is derived from an EMBL/GenBank/DDBJ whole genome shotgun (WGS) entry which is preliminary data.</text>
</comment>
<name>A0AAP6JDX1_9GAMM</name>
<dbReference type="Gene3D" id="3.40.50.12370">
    <property type="match status" value="1"/>
</dbReference>
<evidence type="ECO:0000259" key="5">
    <source>
        <dbReference type="Pfam" id="PF00582"/>
    </source>
</evidence>
<comment type="function">
    <text evidence="4">Required for resistance to DNA-damaging agents.</text>
</comment>
<dbReference type="PANTHER" id="PTHR47892">
    <property type="entry name" value="UNIVERSAL STRESS PROTEIN E"/>
    <property type="match status" value="1"/>
</dbReference>
<proteinExistence type="inferred from homology"/>
<accession>A0AAP6JDX1</accession>
<sequence>MKTSRILAILDPSLDKNRAAQRALAMARDHGASLTLAVFEDHQTIVESGLMGDALTRQAIDIWEQETAQWLNNLADSLGEDGIEIETRVKTGRPLADKVLETVAEGDYDLVVKDCDAGSRLSRAFFTPLDWHLLRRCPVPLMLVKSTSKDKPGRIAAAVDPFHERGKPAELDERILTTAQSLAKHYEARLDVIHACQTQPLGANSPIEGPALQFEKVREEIATHHRNALRQLTDRFDVDPSHAHFIDATARRAIPDFTREQGVDLLVMGTVTRKGLTRLIMGSTAEAILGNLECDVLAIKPEGFAAATK</sequence>
<dbReference type="PANTHER" id="PTHR47892:SF1">
    <property type="entry name" value="UNIVERSAL STRESS PROTEIN E"/>
    <property type="match status" value="1"/>
</dbReference>
<dbReference type="Proteomes" id="UP001302316">
    <property type="component" value="Unassembled WGS sequence"/>
</dbReference>
<dbReference type="EMBL" id="JAYGII010000006">
    <property type="protein sequence ID" value="MEA5445145.1"/>
    <property type="molecule type" value="Genomic_DNA"/>
</dbReference>
<dbReference type="GO" id="GO:0005737">
    <property type="term" value="C:cytoplasm"/>
    <property type="evidence" value="ECO:0007669"/>
    <property type="project" value="UniProtKB-SubCell"/>
</dbReference>
<evidence type="ECO:0000313" key="6">
    <source>
        <dbReference type="EMBL" id="MEA5445145.1"/>
    </source>
</evidence>
<comment type="similarity">
    <text evidence="2">Belongs to the universal stress protein A family.</text>
</comment>
<dbReference type="InterPro" id="IPR006016">
    <property type="entry name" value="UspA"/>
</dbReference>
<keyword evidence="7" id="KW-1185">Reference proteome</keyword>
<protein>
    <submittedName>
        <fullName evidence="6">Universal stress protein</fullName>
    </submittedName>
</protein>
<gene>
    <name evidence="6" type="ORF">VCB98_04830</name>
</gene>
<evidence type="ECO:0000256" key="3">
    <source>
        <dbReference type="ARBA" id="ARBA00022490"/>
    </source>
</evidence>
<organism evidence="6 7">
    <name type="scientific">Natronospira elongata</name>
    <dbReference type="NCBI Taxonomy" id="3110268"/>
    <lineage>
        <taxon>Bacteria</taxon>
        <taxon>Pseudomonadati</taxon>
        <taxon>Pseudomonadota</taxon>
        <taxon>Gammaproteobacteria</taxon>
        <taxon>Natronospirales</taxon>
        <taxon>Natronospiraceae</taxon>
        <taxon>Natronospira</taxon>
    </lineage>
</organism>
<evidence type="ECO:0000313" key="7">
    <source>
        <dbReference type="Proteomes" id="UP001302316"/>
    </source>
</evidence>
<keyword evidence="3" id="KW-0963">Cytoplasm</keyword>
<reference evidence="6 7" key="1">
    <citation type="submission" date="2023-12" db="EMBL/GenBank/DDBJ databases">
        <title>Whole-genome sequencing of halo(alkali)philic microorganisms from hypersaline lakes.</title>
        <authorList>
            <person name="Sorokin D.Y."/>
            <person name="Merkel A.Y."/>
            <person name="Messina E."/>
            <person name="Yakimov M."/>
        </authorList>
    </citation>
    <scope>NUCLEOTIDE SEQUENCE [LARGE SCALE GENOMIC DNA]</scope>
    <source>
        <strain evidence="6 7">AB-CW1</strain>
    </source>
</reference>